<keyword evidence="5" id="KW-0223">Dioxygenase</keyword>
<dbReference type="InterPro" id="IPR004294">
    <property type="entry name" value="Carotenoid_Oase"/>
</dbReference>
<proteinExistence type="inferred from homology"/>
<evidence type="ECO:0000313" key="7">
    <source>
        <dbReference type="EMBL" id="GAA0241669.1"/>
    </source>
</evidence>
<keyword evidence="3 5" id="KW-0560">Oxidoreductase</keyword>
<comment type="caution">
    <text evidence="7">The sequence shown here is derived from an EMBL/GenBank/DDBJ whole genome shotgun (WGS) entry which is preliminary data.</text>
</comment>
<keyword evidence="4 5" id="KW-0408">Iron</keyword>
<keyword evidence="2 5" id="KW-0479">Metal-binding</keyword>
<dbReference type="PANTHER" id="PTHR10543">
    <property type="entry name" value="BETA-CAROTENE DIOXYGENASE"/>
    <property type="match status" value="1"/>
</dbReference>
<keyword evidence="8" id="KW-1185">Reference proteome</keyword>
<dbReference type="EMBL" id="BAAAGX010000010">
    <property type="protein sequence ID" value="GAA0241669.1"/>
    <property type="molecule type" value="Genomic_DNA"/>
</dbReference>
<dbReference type="EC" id="1.13.11.-" evidence="5"/>
<sequence>MSIHSRSRSRPASVIAYRRLPRAPSPTTAASSSSVIRRSSPTLTPVPDELEAHDLPVEGTLPPELDGRYLRNGPNPRPGEAAPPHWFLGRGMLHGVRLKEGRALWYRNRWVRSETSAANTAVLHHSGRLFALIENTPPVEIDDELGTIGTYDFGGRLTTAMTAHPKVDSETGELHFFGYGPRPPHLTYHRLDPAGNLVHSEPVAVPAATMMHDFAITRNHVVWLDLPVVFDRELVGRTLPYSWSDSYGVRLGVMPKSGGPVQWFDVEPGYVFHVGHASEDAAGRVVLTAVRWGREGFTADWPTLGVRDESPAHLHEWTLDPATGTVTERALDDRGVEFYAVGANEIIKYDATSGAARTDYLGAGWRAGEAVFVPGAEATGEDEGWLISIAGHTDPAVPARLLVHDATAVEKSPVATVTLPRRVPLGFHGTWVDAG</sequence>
<organism evidence="7 8">
    <name type="scientific">Cryptosporangium japonicum</name>
    <dbReference type="NCBI Taxonomy" id="80872"/>
    <lineage>
        <taxon>Bacteria</taxon>
        <taxon>Bacillati</taxon>
        <taxon>Actinomycetota</taxon>
        <taxon>Actinomycetes</taxon>
        <taxon>Cryptosporangiales</taxon>
        <taxon>Cryptosporangiaceae</taxon>
        <taxon>Cryptosporangium</taxon>
    </lineage>
</organism>
<evidence type="ECO:0000256" key="6">
    <source>
        <dbReference type="SAM" id="MobiDB-lite"/>
    </source>
</evidence>
<evidence type="ECO:0000256" key="4">
    <source>
        <dbReference type="ARBA" id="ARBA00023004"/>
    </source>
</evidence>
<evidence type="ECO:0000256" key="3">
    <source>
        <dbReference type="ARBA" id="ARBA00023002"/>
    </source>
</evidence>
<evidence type="ECO:0000313" key="8">
    <source>
        <dbReference type="Proteomes" id="UP001500967"/>
    </source>
</evidence>
<evidence type="ECO:0000256" key="2">
    <source>
        <dbReference type="ARBA" id="ARBA00022723"/>
    </source>
</evidence>
<dbReference type="PANTHER" id="PTHR10543:SF89">
    <property type="entry name" value="CAROTENOID 9,10(9',10')-CLEAVAGE DIOXYGENASE 1"/>
    <property type="match status" value="1"/>
</dbReference>
<gene>
    <name evidence="7" type="ORF">GCM10009539_28850</name>
</gene>
<feature type="region of interest" description="Disordered" evidence="6">
    <location>
        <begin position="1"/>
        <end position="84"/>
    </location>
</feature>
<comment type="cofactor">
    <cofactor evidence="5">
        <name>Fe(2+)</name>
        <dbReference type="ChEBI" id="CHEBI:29033"/>
    </cofactor>
    <text evidence="5">Binds 1 Fe(2+) ion per subunit.</text>
</comment>
<protein>
    <recommendedName>
        <fullName evidence="5">Dioxygenase</fullName>
        <ecNumber evidence="5">1.13.11.-</ecNumber>
    </recommendedName>
</protein>
<evidence type="ECO:0000256" key="5">
    <source>
        <dbReference type="RuleBase" id="RU364048"/>
    </source>
</evidence>
<comment type="similarity">
    <text evidence="1 5">Belongs to the carotenoid oxygenase family.</text>
</comment>
<accession>A0ABP3DSU7</accession>
<feature type="compositionally biased region" description="Low complexity" evidence="6">
    <location>
        <begin position="25"/>
        <end position="40"/>
    </location>
</feature>
<evidence type="ECO:0000256" key="1">
    <source>
        <dbReference type="ARBA" id="ARBA00006787"/>
    </source>
</evidence>
<name>A0ABP3DSU7_9ACTN</name>
<reference evidence="8" key="1">
    <citation type="journal article" date="2019" name="Int. J. Syst. Evol. Microbiol.">
        <title>The Global Catalogue of Microorganisms (GCM) 10K type strain sequencing project: providing services to taxonomists for standard genome sequencing and annotation.</title>
        <authorList>
            <consortium name="The Broad Institute Genomics Platform"/>
            <consortium name="The Broad Institute Genome Sequencing Center for Infectious Disease"/>
            <person name="Wu L."/>
            <person name="Ma J."/>
        </authorList>
    </citation>
    <scope>NUCLEOTIDE SEQUENCE [LARGE SCALE GENOMIC DNA]</scope>
    <source>
        <strain evidence="8">JCM 10425</strain>
    </source>
</reference>
<dbReference type="Proteomes" id="UP001500967">
    <property type="component" value="Unassembled WGS sequence"/>
</dbReference>
<dbReference type="Pfam" id="PF03055">
    <property type="entry name" value="RPE65"/>
    <property type="match status" value="2"/>
</dbReference>